<gene>
    <name evidence="2" type="ORF">G3T36_14145</name>
</gene>
<protein>
    <submittedName>
        <fullName evidence="2">Glycosyltransferase family 2 protein</fullName>
    </submittedName>
</protein>
<dbReference type="Gene3D" id="3.90.550.10">
    <property type="entry name" value="Spore Coat Polysaccharide Biosynthesis Protein SpsA, Chain A"/>
    <property type="match status" value="1"/>
</dbReference>
<dbReference type="EMBL" id="JAAGWY010000003">
    <property type="protein sequence ID" value="NEN07002.1"/>
    <property type="molecule type" value="Genomic_DNA"/>
</dbReference>
<proteinExistence type="predicted"/>
<feature type="domain" description="Glycosyltransferase 2-like" evidence="1">
    <location>
        <begin position="11"/>
        <end position="193"/>
    </location>
</feature>
<reference evidence="2 3" key="1">
    <citation type="journal article" date="2014" name="J. Microbiol.">
        <title>Diaminobutyricibacter tongyongensis gen. nov., sp. nov. and Homoserinibacter gongjuensis gen. nov., sp. nov. belong to the family Microbacteriaceae.</title>
        <authorList>
            <person name="Kim S.J."/>
            <person name="Ahn J.H."/>
            <person name="Weon H.Y."/>
            <person name="Hamada M."/>
            <person name="Suzuki K."/>
            <person name="Kwon S.W."/>
        </authorList>
    </citation>
    <scope>NUCLEOTIDE SEQUENCE [LARGE SCALE GENOMIC DNA]</scope>
    <source>
        <strain evidence="2 3">NBRC 108724</strain>
    </source>
</reference>
<dbReference type="PANTHER" id="PTHR43179">
    <property type="entry name" value="RHAMNOSYLTRANSFERASE WBBL"/>
    <property type="match status" value="1"/>
</dbReference>
<evidence type="ECO:0000259" key="1">
    <source>
        <dbReference type="Pfam" id="PF00535"/>
    </source>
</evidence>
<accession>A0A6L9XZY7</accession>
<keyword evidence="3" id="KW-1185">Reference proteome</keyword>
<evidence type="ECO:0000313" key="2">
    <source>
        <dbReference type="EMBL" id="NEN07002.1"/>
    </source>
</evidence>
<dbReference type="InterPro" id="IPR001173">
    <property type="entry name" value="Glyco_trans_2-like"/>
</dbReference>
<keyword evidence="2" id="KW-0808">Transferase</keyword>
<dbReference type="CDD" id="cd04186">
    <property type="entry name" value="GT_2_like_c"/>
    <property type="match status" value="1"/>
</dbReference>
<dbReference type="RefSeq" id="WP_163290463.1">
    <property type="nucleotide sequence ID" value="NZ_JAAGWY010000003.1"/>
</dbReference>
<comment type="caution">
    <text evidence="2">The sequence shown here is derived from an EMBL/GenBank/DDBJ whole genome shotgun (WGS) entry which is preliminary data.</text>
</comment>
<dbReference type="InterPro" id="IPR029044">
    <property type="entry name" value="Nucleotide-diphossugar_trans"/>
</dbReference>
<dbReference type="PANTHER" id="PTHR43179:SF7">
    <property type="entry name" value="RHAMNOSYLTRANSFERASE WBBL"/>
    <property type="match status" value="1"/>
</dbReference>
<evidence type="ECO:0000313" key="3">
    <source>
        <dbReference type="Proteomes" id="UP000474967"/>
    </source>
</evidence>
<dbReference type="Pfam" id="PF00535">
    <property type="entry name" value="Glycos_transf_2"/>
    <property type="match status" value="1"/>
</dbReference>
<dbReference type="Proteomes" id="UP000474967">
    <property type="component" value="Unassembled WGS sequence"/>
</dbReference>
<dbReference type="AlphaFoldDB" id="A0A6L9XZY7"/>
<dbReference type="GO" id="GO:0016740">
    <property type="term" value="F:transferase activity"/>
    <property type="evidence" value="ECO:0007669"/>
    <property type="project" value="UniProtKB-KW"/>
</dbReference>
<name>A0A6L9XZY7_9MICO</name>
<organism evidence="2 3">
    <name type="scientific">Leifsonia tongyongensis</name>
    <dbReference type="NCBI Taxonomy" id="1268043"/>
    <lineage>
        <taxon>Bacteria</taxon>
        <taxon>Bacillati</taxon>
        <taxon>Actinomycetota</taxon>
        <taxon>Actinomycetes</taxon>
        <taxon>Micrococcales</taxon>
        <taxon>Microbacteriaceae</taxon>
        <taxon>Leifsonia</taxon>
    </lineage>
</organism>
<dbReference type="SUPFAM" id="SSF53448">
    <property type="entry name" value="Nucleotide-diphospho-sugar transferases"/>
    <property type="match status" value="1"/>
</dbReference>
<sequence>MSATPLESVAIVTVTYNSSGALEPFLASVRKSESSAVTVVVADNDSRDAAESRRISASYGATFLEVGANLGYGGAVNAAVRSLGPGTAYVLVSNPDVELGEGALRTLTDRLDANPGAAAAGPRVLNADGTTYPSARRLPSLRTGVGHALLTGIWPRNPWTRAYRSDESKPDERAVGWLSGSCVLLRRSAFDAVGGFDEGYFMYFEDVDLGFRLGRAGWSNLYVPSAQVVHTGAHSTATESTRMLRAHHESAYRYLQKKYPGPLLAPLRWALRVGLTVRSRLVTMRVERAQRRAVQAQAPSNPSR</sequence>